<comment type="caution">
    <text evidence="2">The sequence shown here is derived from an EMBL/GenBank/DDBJ whole genome shotgun (WGS) entry which is preliminary data.</text>
</comment>
<keyword evidence="3" id="KW-1185">Reference proteome</keyword>
<evidence type="ECO:0000313" key="2">
    <source>
        <dbReference type="EMBL" id="KXI28145.1"/>
    </source>
</evidence>
<evidence type="ECO:0000313" key="3">
    <source>
        <dbReference type="Proteomes" id="UP000070299"/>
    </source>
</evidence>
<organism evidence="2 3">
    <name type="scientific">Paraglaciecola hydrolytica</name>
    <dbReference type="NCBI Taxonomy" id="1799789"/>
    <lineage>
        <taxon>Bacteria</taxon>
        <taxon>Pseudomonadati</taxon>
        <taxon>Pseudomonadota</taxon>
        <taxon>Gammaproteobacteria</taxon>
        <taxon>Alteromonadales</taxon>
        <taxon>Alteromonadaceae</taxon>
        <taxon>Paraglaciecola</taxon>
    </lineage>
</organism>
<protein>
    <submittedName>
        <fullName evidence="2">Uncharacterized protein</fullName>
    </submittedName>
</protein>
<sequence>MKRSLKLALIPTAIAAVLTANSAFAGSEACFEVYPAAIDAVVTAHATKYNAAACIVEANRTGATAVNLEATTSTSIAYELTGDYDVDLQDIDGGTNNLHVVYIPTTDIPSGTVIEIKLTGAKWKGNANQMHLVQLGANYELVASSDGAFDGTDTITFLTKAGVTIGAGTRLAFTKNNAIDGTAAPANSNLIESPTFNIANTGCPTNAKVSIQATTAKTDGGNGFNIQGGVSKVQELADISPQFIMFDKTNGAAVYASGSASVTVEQVDAEDTNGTPRTLFVEDGLTPTSGDFVVNGNNTVVYPFRMVDRAPELDKFVTLAPGDNVALSFETSAAPGATVGLGLYDSWATNGQTTNLKPTTPTDLNGATAGTLIMPSTTATTYSWLASDAFADGGEADYYTDVAAVNDNAWYMTLENTTAAGVMNFNYNVSVAYSLNFAASTLIDHCSATEQAFDIGVNGAVLKVPYTYDTSSNFIRITNEHSESALITLDIFDESGNELTAVQIGSVGEHASVVYTADNLIDMAQNAGYVGTGKRHTMTFTVTAPKDSVHGVSVQKIPGGVDRVLPVLDTNIWQQ</sequence>
<dbReference type="RefSeq" id="WP_068378170.1">
    <property type="nucleotide sequence ID" value="NZ_LSNE01000007.1"/>
</dbReference>
<feature type="signal peptide" evidence="1">
    <location>
        <begin position="1"/>
        <end position="25"/>
    </location>
</feature>
<dbReference type="OrthoDB" id="6279330at2"/>
<name>A0A135ZYT9_9ALTE</name>
<reference evidence="3" key="1">
    <citation type="submission" date="2016-02" db="EMBL/GenBank/DDBJ databases">
        <authorList>
            <person name="Schultz-Johansen M."/>
            <person name="Glaring M.A."/>
            <person name="Bech P.K."/>
            <person name="Stougaard P."/>
        </authorList>
    </citation>
    <scope>NUCLEOTIDE SEQUENCE [LARGE SCALE GENOMIC DNA]</scope>
    <source>
        <strain evidence="3">S66</strain>
    </source>
</reference>
<keyword evidence="1" id="KW-0732">Signal</keyword>
<evidence type="ECO:0000256" key="1">
    <source>
        <dbReference type="SAM" id="SignalP"/>
    </source>
</evidence>
<dbReference type="AlphaFoldDB" id="A0A135ZYT9"/>
<dbReference type="Proteomes" id="UP000070299">
    <property type="component" value="Unassembled WGS sequence"/>
</dbReference>
<feature type="chain" id="PRO_5007469109" evidence="1">
    <location>
        <begin position="26"/>
        <end position="575"/>
    </location>
</feature>
<proteinExistence type="predicted"/>
<dbReference type="EMBL" id="LSNE01000007">
    <property type="protein sequence ID" value="KXI28145.1"/>
    <property type="molecule type" value="Genomic_DNA"/>
</dbReference>
<gene>
    <name evidence="2" type="ORF">AX660_17320</name>
</gene>
<accession>A0A135ZYT9</accession>